<feature type="region of interest" description="Disordered" evidence="1">
    <location>
        <begin position="85"/>
        <end position="136"/>
    </location>
</feature>
<feature type="compositionally biased region" description="Basic and acidic residues" evidence="1">
    <location>
        <begin position="85"/>
        <end position="94"/>
    </location>
</feature>
<dbReference type="FunCoup" id="A0A3Q7FPU8">
    <property type="interactions" value="1117"/>
</dbReference>
<reference evidence="2" key="1">
    <citation type="journal article" date="2012" name="Nature">
        <title>The tomato genome sequence provides insights into fleshy fruit evolution.</title>
        <authorList>
            <consortium name="Tomato Genome Consortium"/>
        </authorList>
    </citation>
    <scope>NUCLEOTIDE SEQUENCE [LARGE SCALE GENOMIC DNA]</scope>
    <source>
        <strain evidence="2">cv. Heinz 1706</strain>
    </source>
</reference>
<dbReference type="PANTHER" id="PTHR36709">
    <property type="entry name" value="OS02G0604100 PROTEIN"/>
    <property type="match status" value="1"/>
</dbReference>
<evidence type="ECO:0000313" key="3">
    <source>
        <dbReference type="Proteomes" id="UP000004994"/>
    </source>
</evidence>
<dbReference type="PaxDb" id="4081-Solyc03g096960.2.1"/>
<organism evidence="2">
    <name type="scientific">Solanum lycopersicum</name>
    <name type="common">Tomato</name>
    <name type="synonym">Lycopersicon esculentum</name>
    <dbReference type="NCBI Taxonomy" id="4081"/>
    <lineage>
        <taxon>Eukaryota</taxon>
        <taxon>Viridiplantae</taxon>
        <taxon>Streptophyta</taxon>
        <taxon>Embryophyta</taxon>
        <taxon>Tracheophyta</taxon>
        <taxon>Spermatophyta</taxon>
        <taxon>Magnoliopsida</taxon>
        <taxon>eudicotyledons</taxon>
        <taxon>Gunneridae</taxon>
        <taxon>Pentapetalae</taxon>
        <taxon>asterids</taxon>
        <taxon>lamiids</taxon>
        <taxon>Solanales</taxon>
        <taxon>Solanaceae</taxon>
        <taxon>Solanoideae</taxon>
        <taxon>Solaneae</taxon>
        <taxon>Solanum</taxon>
        <taxon>Solanum subgen. Lycopersicon</taxon>
    </lineage>
</organism>
<name>A0A3Q7FPU8_SOLLC</name>
<reference evidence="2" key="2">
    <citation type="submission" date="2019-01" db="UniProtKB">
        <authorList>
            <consortium name="EnsemblPlants"/>
        </authorList>
    </citation>
    <scope>IDENTIFICATION</scope>
    <source>
        <strain evidence="2">cv. Heinz 1706</strain>
    </source>
</reference>
<dbReference type="PANTHER" id="PTHR36709:SF1">
    <property type="entry name" value="OS02G0604100 PROTEIN"/>
    <property type="match status" value="1"/>
</dbReference>
<feature type="compositionally biased region" description="Polar residues" evidence="1">
    <location>
        <begin position="125"/>
        <end position="136"/>
    </location>
</feature>
<feature type="compositionally biased region" description="Basic residues" evidence="1">
    <location>
        <begin position="95"/>
        <end position="123"/>
    </location>
</feature>
<dbReference type="EnsemblPlants" id="Solyc03g096960.3.1">
    <property type="protein sequence ID" value="Solyc03g096960.3.1"/>
    <property type="gene ID" value="Solyc03g096960.3"/>
</dbReference>
<feature type="region of interest" description="Disordered" evidence="1">
    <location>
        <begin position="22"/>
        <end position="46"/>
    </location>
</feature>
<evidence type="ECO:0000313" key="2">
    <source>
        <dbReference type="EnsemblPlants" id="Solyc03g096960.3.1"/>
    </source>
</evidence>
<gene>
    <name evidence="2" type="primary">LOC101266804</name>
</gene>
<dbReference type="InParanoid" id="A0A3Q7FPU8"/>
<feature type="compositionally biased region" description="Basic and acidic residues" evidence="1">
    <location>
        <begin position="24"/>
        <end position="35"/>
    </location>
</feature>
<dbReference type="OMA" id="AHHEITS"/>
<dbReference type="Proteomes" id="UP000004994">
    <property type="component" value="Chromosome 3"/>
</dbReference>
<protein>
    <recommendedName>
        <fullName evidence="4">Pm52 protein</fullName>
    </recommendedName>
</protein>
<sequence>KKKRYRIMAKFNEVQKKRRAIISESKRARHGDPNTRKLKQKVQPLAISGKRKRKLFKKWRREQKEAVEKGVITMEDVEMAVADAAEGKTQDSNKAHVKFPMKKSSKLKMKQLKKKGKSKRKSVKQATESSTDAMME</sequence>
<accession>A0A3Q7FPU8</accession>
<keyword evidence="3" id="KW-1185">Reference proteome</keyword>
<dbReference type="Gramene" id="Solyc03g096960.3.1">
    <property type="protein sequence ID" value="Solyc03g096960.3.1"/>
    <property type="gene ID" value="Solyc03g096960.3"/>
</dbReference>
<evidence type="ECO:0000256" key="1">
    <source>
        <dbReference type="SAM" id="MobiDB-lite"/>
    </source>
</evidence>
<dbReference type="AlphaFoldDB" id="A0A3Q7FPU8"/>
<proteinExistence type="predicted"/>
<evidence type="ECO:0008006" key="4">
    <source>
        <dbReference type="Google" id="ProtNLM"/>
    </source>
</evidence>
<dbReference type="STRING" id="4081.A0A3Q7FPU8"/>